<evidence type="ECO:0000313" key="3">
    <source>
        <dbReference type="EMBL" id="KAF2995254.1"/>
    </source>
</evidence>
<dbReference type="EMBL" id="SWKU01000034">
    <property type="protein sequence ID" value="KAF2995254.1"/>
    <property type="molecule type" value="Genomic_DNA"/>
</dbReference>
<evidence type="ECO:0000259" key="2">
    <source>
        <dbReference type="Pfam" id="PF13577"/>
    </source>
</evidence>
<dbReference type="InterPro" id="IPR037401">
    <property type="entry name" value="SnoaL-like"/>
</dbReference>
<dbReference type="Pfam" id="PF13577">
    <property type="entry name" value="SnoaL_4"/>
    <property type="match status" value="1"/>
</dbReference>
<dbReference type="OrthoDB" id="3786931at2759"/>
<accession>A0A9P4W6C5</accession>
<feature type="domain" description="SnoaL-like" evidence="2">
    <location>
        <begin position="694"/>
        <end position="826"/>
    </location>
</feature>
<dbReference type="Gene3D" id="3.10.450.50">
    <property type="match status" value="1"/>
</dbReference>
<feature type="region of interest" description="Disordered" evidence="1">
    <location>
        <begin position="228"/>
        <end position="254"/>
    </location>
</feature>
<dbReference type="Proteomes" id="UP000801428">
    <property type="component" value="Unassembled WGS sequence"/>
</dbReference>
<reference evidence="3" key="1">
    <citation type="submission" date="2019-04" db="EMBL/GenBank/DDBJ databases">
        <title>Sequencing of skin fungus with MAO and IRED activity.</title>
        <authorList>
            <person name="Marsaioli A.J."/>
            <person name="Bonatto J.M.C."/>
            <person name="Reis Junior O."/>
        </authorList>
    </citation>
    <scope>NUCLEOTIDE SEQUENCE</scope>
    <source>
        <strain evidence="3">30M1</strain>
    </source>
</reference>
<feature type="compositionally biased region" description="Basic and acidic residues" evidence="1">
    <location>
        <begin position="239"/>
        <end position="254"/>
    </location>
</feature>
<dbReference type="AlphaFoldDB" id="A0A9P4W6C5"/>
<evidence type="ECO:0000313" key="4">
    <source>
        <dbReference type="Proteomes" id="UP000801428"/>
    </source>
</evidence>
<gene>
    <name evidence="3" type="ORF">E8E13_003482</name>
</gene>
<protein>
    <recommendedName>
        <fullName evidence="2">SnoaL-like domain-containing protein</fullName>
    </recommendedName>
</protein>
<comment type="caution">
    <text evidence="3">The sequence shown here is derived from an EMBL/GenBank/DDBJ whole genome shotgun (WGS) entry which is preliminary data.</text>
</comment>
<dbReference type="SUPFAM" id="SSF54427">
    <property type="entry name" value="NTF2-like"/>
    <property type="match status" value="1"/>
</dbReference>
<evidence type="ECO:0000256" key="1">
    <source>
        <dbReference type="SAM" id="MobiDB-lite"/>
    </source>
</evidence>
<keyword evidence="4" id="KW-1185">Reference proteome</keyword>
<organism evidence="3 4">
    <name type="scientific">Curvularia kusanoi</name>
    <name type="common">Cochliobolus kusanoi</name>
    <dbReference type="NCBI Taxonomy" id="90978"/>
    <lineage>
        <taxon>Eukaryota</taxon>
        <taxon>Fungi</taxon>
        <taxon>Dikarya</taxon>
        <taxon>Ascomycota</taxon>
        <taxon>Pezizomycotina</taxon>
        <taxon>Dothideomycetes</taxon>
        <taxon>Pleosporomycetidae</taxon>
        <taxon>Pleosporales</taxon>
        <taxon>Pleosporineae</taxon>
        <taxon>Pleosporaceae</taxon>
        <taxon>Curvularia</taxon>
    </lineage>
</organism>
<name>A0A9P4W6C5_CURKU</name>
<proteinExistence type="predicted"/>
<dbReference type="InterPro" id="IPR032710">
    <property type="entry name" value="NTF2-like_dom_sf"/>
</dbReference>
<sequence>MPPFFRKMDTRRLHSAEIKQLVRVMRSDPSSTLAPVKAHDEKATMNTIKLLPRRLRSKLLSSHGSLCHSHKGLDTHLIDDIWAWIKFELEVAIGRFLYPLIVSGALSKSDEYRLRQLEPVMEMFLPEWTLAESSPPGKAPINTGMKWAYQKDGCPACMLSRLGSDSDVLFTLLAGMSGHLRPRNSSGKSKRMRFVRYWMRTHTNGEQKAEEAYDFGIELKALRREAKKSLRQSGQSSRFKRDVNNEAPESPRHFLGKDSDFVVDVSDPFNPKDWTVAWTHTPKISPTPQPRPKTPTVVEECKVFTRIDEHHVEFPQESIKIEPPAPKPIKVVPSRHSSHTIEEDTLPPLPKTLLARSNAKRVNRAASKYMDTLTLNRRDSIISAAPSATSVYSRATFATSIASYNKPSKSPTRTAAFDPLQTAAERMDKYRTLAFRGMLVPKPSRVSMYSAFGEDKRKGEEFEVVDMTPPPSPLEGFFQVQLPYLLDRKLGLYLCDPDFNDELIDWLVIEMRETGPFYSEVLLDLMSDLPRKTSEHRQLAIDTYLMELHNRWQPMIGTDWLPNFEKCDSDMFRKIMVAEQDVILKRYAGRDYIISHEYLFTQNGPITSKVLQKSTSLISPSVSSELTRKYLAPNPIVVYQQRKSTMRPFVAATLFIASAQGATSRSCIDFSPAPVPESQLPAYFPRQKLNNAASLIDVEDIRQTLSEYAFIIDGRAFDFLSDIFTANATADYSAPLGALTGVEKIKATLSTSLAQFSGTQHILGSQRIRLCSKTTAISATYFRAAHFFNATVGATALVDDSALLVAYAQYQDSWVKQDGLWKINYRNVVYMGPLITDAD</sequence>